<sequence>MEAPDRERGGVQPYPGTPRKRWTPLRCGAGALIVTAISITAVIIVEIVVLLHPDFHQVDGIVYNRVIAMIGGGLTTCLSLTGLVIARAELGESDVSSRQRSASLCGVVLCLSPIVVIVLTYSVLGAGVAEWLFGWK</sequence>
<dbReference type="RefSeq" id="WP_060566115.1">
    <property type="nucleotide sequence ID" value="NZ_CP040006.1"/>
</dbReference>
<gene>
    <name evidence="2" type="ORF">APY09_03050</name>
</gene>
<comment type="caution">
    <text evidence="2">The sequence shown here is derived from an EMBL/GenBank/DDBJ whole genome shotgun (WGS) entry which is preliminary data.</text>
</comment>
<reference evidence="2 3" key="1">
    <citation type="submission" date="2015-10" db="EMBL/GenBank/DDBJ databases">
        <title>Draft Genome of Actinomyces odontolyticus subsp. actinosynbacter strain XH001.</title>
        <authorList>
            <person name="Mclean J.S."/>
            <person name="He X."/>
        </authorList>
    </citation>
    <scope>NUCLEOTIDE SEQUENCE [LARGE SCALE GENOMIC DNA]</scope>
    <source>
        <strain evidence="2 3">XH001</strain>
    </source>
</reference>
<feature type="transmembrane region" description="Helical" evidence="1">
    <location>
        <begin position="63"/>
        <end position="86"/>
    </location>
</feature>
<accession>A0A0V8RZ58</accession>
<name>A0A0V8RZ58_9ACTO</name>
<evidence type="ECO:0000313" key="3">
    <source>
        <dbReference type="Proteomes" id="UP000054686"/>
    </source>
</evidence>
<keyword evidence="1" id="KW-0812">Transmembrane</keyword>
<dbReference type="AlphaFoldDB" id="A0A0V8RZ58"/>
<feature type="transmembrane region" description="Helical" evidence="1">
    <location>
        <begin position="107"/>
        <end position="133"/>
    </location>
</feature>
<dbReference type="Proteomes" id="UP000054686">
    <property type="component" value="Unassembled WGS sequence"/>
</dbReference>
<keyword evidence="1" id="KW-1133">Transmembrane helix</keyword>
<proteinExistence type="predicted"/>
<evidence type="ECO:0000313" key="2">
    <source>
        <dbReference type="EMBL" id="KSW13344.1"/>
    </source>
</evidence>
<dbReference type="EMBL" id="LLVT01000001">
    <property type="protein sequence ID" value="KSW13344.1"/>
    <property type="molecule type" value="Genomic_DNA"/>
</dbReference>
<organism evidence="2 3">
    <name type="scientific">Schaalia odontolytica</name>
    <dbReference type="NCBI Taxonomy" id="1660"/>
    <lineage>
        <taxon>Bacteria</taxon>
        <taxon>Bacillati</taxon>
        <taxon>Actinomycetota</taxon>
        <taxon>Actinomycetes</taxon>
        <taxon>Actinomycetales</taxon>
        <taxon>Actinomycetaceae</taxon>
        <taxon>Schaalia</taxon>
    </lineage>
</organism>
<protein>
    <submittedName>
        <fullName evidence="2">Uncharacterized protein</fullName>
    </submittedName>
</protein>
<keyword evidence="1" id="KW-0472">Membrane</keyword>
<feature type="transmembrane region" description="Helical" evidence="1">
    <location>
        <begin position="29"/>
        <end position="51"/>
    </location>
</feature>
<evidence type="ECO:0000256" key="1">
    <source>
        <dbReference type="SAM" id="Phobius"/>
    </source>
</evidence>